<evidence type="ECO:0000256" key="7">
    <source>
        <dbReference type="ARBA" id="ARBA00023033"/>
    </source>
</evidence>
<dbReference type="InterPro" id="IPR018168">
    <property type="entry name" value="Ubi_Hdrlase_CS"/>
</dbReference>
<dbReference type="InterPro" id="IPR036188">
    <property type="entry name" value="FAD/NAD-bd_sf"/>
</dbReference>
<organism evidence="9 10">
    <name type="scientific">Paracoccus caeni</name>
    <dbReference type="NCBI Taxonomy" id="657651"/>
    <lineage>
        <taxon>Bacteria</taxon>
        <taxon>Pseudomonadati</taxon>
        <taxon>Pseudomonadota</taxon>
        <taxon>Alphaproteobacteria</taxon>
        <taxon>Rhodobacterales</taxon>
        <taxon>Paracoccaceae</taxon>
        <taxon>Paracoccus</taxon>
    </lineage>
</organism>
<accession>A0A934VZ10</accession>
<evidence type="ECO:0000313" key="10">
    <source>
        <dbReference type="Proteomes" id="UP000640485"/>
    </source>
</evidence>
<name>A0A934VZ10_9RHOB</name>
<dbReference type="AlphaFoldDB" id="A0A934VZ10"/>
<dbReference type="PROSITE" id="PS01304">
    <property type="entry name" value="UBIH"/>
    <property type="match status" value="1"/>
</dbReference>
<dbReference type="SUPFAM" id="SSF51905">
    <property type="entry name" value="FAD/NAD(P)-binding domain"/>
    <property type="match status" value="1"/>
</dbReference>
<dbReference type="GO" id="GO:0110142">
    <property type="term" value="C:ubiquinone biosynthesis complex"/>
    <property type="evidence" value="ECO:0007669"/>
    <property type="project" value="UniProtKB-ARBA"/>
</dbReference>
<feature type="domain" description="FAD-binding" evidence="8">
    <location>
        <begin position="4"/>
        <end position="322"/>
    </location>
</feature>
<dbReference type="PRINTS" id="PR00420">
    <property type="entry name" value="RNGMNOXGNASE"/>
</dbReference>
<evidence type="ECO:0000256" key="6">
    <source>
        <dbReference type="ARBA" id="ARBA00023002"/>
    </source>
</evidence>
<dbReference type="InterPro" id="IPR010971">
    <property type="entry name" value="UbiH/COQ6"/>
</dbReference>
<evidence type="ECO:0000256" key="5">
    <source>
        <dbReference type="ARBA" id="ARBA00022827"/>
    </source>
</evidence>
<dbReference type="GO" id="GO:0006744">
    <property type="term" value="P:ubiquinone biosynthetic process"/>
    <property type="evidence" value="ECO:0007669"/>
    <property type="project" value="InterPro"/>
</dbReference>
<protein>
    <submittedName>
        <fullName evidence="9">UbiH/UbiF/VisC/COQ6 family ubiquinone biosynthesis hydroxylase</fullName>
    </submittedName>
</protein>
<evidence type="ECO:0000259" key="8">
    <source>
        <dbReference type="Pfam" id="PF01494"/>
    </source>
</evidence>
<reference evidence="9" key="1">
    <citation type="submission" date="2021-01" db="EMBL/GenBank/DDBJ databases">
        <title>Paracoccus amoyensis sp. nov., isolated from the surface seawater along the coast of Xiamen Island, China.</title>
        <authorList>
            <person name="Lyu L."/>
        </authorList>
    </citation>
    <scope>NUCLEOTIDE SEQUENCE</scope>
    <source>
        <strain evidence="9">MJ17</strain>
    </source>
</reference>
<proteinExistence type="inferred from homology"/>
<dbReference type="PANTHER" id="PTHR43876:SF7">
    <property type="entry name" value="UBIQUINONE BIOSYNTHESIS MONOOXYGENASE COQ6, MITOCHONDRIAL"/>
    <property type="match status" value="1"/>
</dbReference>
<comment type="caution">
    <text evidence="9">The sequence shown here is derived from an EMBL/GenBank/DDBJ whole genome shotgun (WGS) entry which is preliminary data.</text>
</comment>
<dbReference type="RefSeq" id="WP_200682968.1">
    <property type="nucleotide sequence ID" value="NZ_JAEPRQ010000001.1"/>
</dbReference>
<evidence type="ECO:0000256" key="3">
    <source>
        <dbReference type="ARBA" id="ARBA00005349"/>
    </source>
</evidence>
<sequence>MNFDVDILIAGGGLNGPTLALALADAGLSVAVVDPRPADQRAGDAFDGRAYALAIASQRLLKALGLWSELAPNSQPIREVKASQGLPGEGAGTLFLHFDSAEIEEGPVGYMLEDRFLYRALLSAMSSRVQHIAGVSVIGQEVGQTAVTARLSDGRSLTARLLIGADGRGSQVAARAGITRRGWTYGQTALVAAIDHELPHHGIAQQYFMSTGPLAILPLPGNRSSVVWSETDANAKSIAALDDDAFLNVLRPRFGDYLGAISLAGPRFTYPLSLSLAVEYVRPRIALVGDAAHGVHPVAGQGLNMGLRDVAALAETLVDAARRGEDIGSELVLERYQGWRRFDATSLALGMDSVNRLFGSDNAILSAARGLGMGLVSAVPALRRNFMRQAAGLQVDPMPRLLTGQPL</sequence>
<dbReference type="NCBIfam" id="TIGR01988">
    <property type="entry name" value="Ubi-OHases"/>
    <property type="match status" value="1"/>
</dbReference>
<dbReference type="Pfam" id="PF01494">
    <property type="entry name" value="FAD_binding_3"/>
    <property type="match status" value="1"/>
</dbReference>
<gene>
    <name evidence="9" type="ORF">JJJ17_00420</name>
</gene>
<evidence type="ECO:0000256" key="4">
    <source>
        <dbReference type="ARBA" id="ARBA00022630"/>
    </source>
</evidence>
<dbReference type="GO" id="GO:0071949">
    <property type="term" value="F:FAD binding"/>
    <property type="evidence" value="ECO:0007669"/>
    <property type="project" value="InterPro"/>
</dbReference>
<keyword evidence="9" id="KW-0830">Ubiquinone</keyword>
<dbReference type="PANTHER" id="PTHR43876">
    <property type="entry name" value="UBIQUINONE BIOSYNTHESIS MONOOXYGENASE COQ6, MITOCHONDRIAL"/>
    <property type="match status" value="1"/>
</dbReference>
<dbReference type="EMBL" id="JAEPRQ010000001">
    <property type="protein sequence ID" value="MBK4214379.1"/>
    <property type="molecule type" value="Genomic_DNA"/>
</dbReference>
<keyword evidence="7" id="KW-0503">Monooxygenase</keyword>
<dbReference type="Gene3D" id="3.50.50.60">
    <property type="entry name" value="FAD/NAD(P)-binding domain"/>
    <property type="match status" value="2"/>
</dbReference>
<comment type="similarity">
    <text evidence="3">Belongs to the UbiH/COQ6 family.</text>
</comment>
<keyword evidence="4" id="KW-0285">Flavoprotein</keyword>
<dbReference type="InterPro" id="IPR051205">
    <property type="entry name" value="UbiH/COQ6_monooxygenase"/>
</dbReference>
<dbReference type="GO" id="GO:0016705">
    <property type="term" value="F:oxidoreductase activity, acting on paired donors, with incorporation or reduction of molecular oxygen"/>
    <property type="evidence" value="ECO:0007669"/>
    <property type="project" value="InterPro"/>
</dbReference>
<evidence type="ECO:0000256" key="2">
    <source>
        <dbReference type="ARBA" id="ARBA00004749"/>
    </source>
</evidence>
<dbReference type="InterPro" id="IPR002938">
    <property type="entry name" value="FAD-bd"/>
</dbReference>
<evidence type="ECO:0000256" key="1">
    <source>
        <dbReference type="ARBA" id="ARBA00001974"/>
    </source>
</evidence>
<comment type="cofactor">
    <cofactor evidence="1">
        <name>FAD</name>
        <dbReference type="ChEBI" id="CHEBI:57692"/>
    </cofactor>
</comment>
<keyword evidence="5" id="KW-0274">FAD</keyword>
<dbReference type="FunFam" id="3.50.50.60:FF:000021">
    <property type="entry name" value="Ubiquinone biosynthesis monooxygenase COQ6"/>
    <property type="match status" value="1"/>
</dbReference>
<dbReference type="GO" id="GO:0004497">
    <property type="term" value="F:monooxygenase activity"/>
    <property type="evidence" value="ECO:0007669"/>
    <property type="project" value="UniProtKB-KW"/>
</dbReference>
<comment type="pathway">
    <text evidence="2">Cofactor biosynthesis; ubiquinone biosynthesis.</text>
</comment>
<dbReference type="Proteomes" id="UP000640485">
    <property type="component" value="Unassembled WGS sequence"/>
</dbReference>
<evidence type="ECO:0000313" key="9">
    <source>
        <dbReference type="EMBL" id="MBK4214379.1"/>
    </source>
</evidence>
<keyword evidence="6" id="KW-0560">Oxidoreductase</keyword>
<keyword evidence="10" id="KW-1185">Reference proteome</keyword>